<feature type="transmembrane region" description="Helical" evidence="7">
    <location>
        <begin position="35"/>
        <end position="53"/>
    </location>
</feature>
<dbReference type="Proteomes" id="UP001597368">
    <property type="component" value="Unassembled WGS sequence"/>
</dbReference>
<dbReference type="PANTHER" id="PTHR33884:SF3">
    <property type="entry name" value="UPF0410 PROTEIN YMGE"/>
    <property type="match status" value="1"/>
</dbReference>
<accession>A0ABW4SMH5</accession>
<dbReference type="PANTHER" id="PTHR33884">
    <property type="entry name" value="UPF0410 PROTEIN YMGE"/>
    <property type="match status" value="1"/>
</dbReference>
<keyword evidence="3" id="KW-1003">Cell membrane</keyword>
<protein>
    <submittedName>
        <fullName evidence="8">GlsB/YeaQ/YmgE family stress response membrane protein</fullName>
    </submittedName>
</protein>
<reference evidence="9" key="1">
    <citation type="journal article" date="2019" name="Int. J. Syst. Evol. Microbiol.">
        <title>The Global Catalogue of Microorganisms (GCM) 10K type strain sequencing project: providing services to taxonomists for standard genome sequencing and annotation.</title>
        <authorList>
            <consortium name="The Broad Institute Genomics Platform"/>
            <consortium name="The Broad Institute Genome Sequencing Center for Infectious Disease"/>
            <person name="Wu L."/>
            <person name="Ma J."/>
        </authorList>
    </citation>
    <scope>NUCLEOTIDE SEQUENCE [LARGE SCALE GENOMIC DNA]</scope>
    <source>
        <strain evidence="9">ICMP 6774ER</strain>
    </source>
</reference>
<dbReference type="EMBL" id="JBHUFV010000005">
    <property type="protein sequence ID" value="MFD1930673.1"/>
    <property type="molecule type" value="Genomic_DNA"/>
</dbReference>
<evidence type="ECO:0000256" key="7">
    <source>
        <dbReference type="SAM" id="Phobius"/>
    </source>
</evidence>
<evidence type="ECO:0000313" key="9">
    <source>
        <dbReference type="Proteomes" id="UP001597368"/>
    </source>
</evidence>
<feature type="transmembrane region" description="Helical" evidence="7">
    <location>
        <begin position="65"/>
        <end position="84"/>
    </location>
</feature>
<comment type="caution">
    <text evidence="8">The sequence shown here is derived from an EMBL/GenBank/DDBJ whole genome shotgun (WGS) entry which is preliminary data.</text>
</comment>
<proteinExistence type="inferred from homology"/>
<sequence>MIGSIISAIVFGIVIGAIARLIVPGKQHMSLAMTWIVGVVAALVGTLVAYFLGLTRTPGINWWEHILQILFAVVGVLIVARAQATRGTH</sequence>
<comment type="subcellular location">
    <subcellularLocation>
        <location evidence="1">Cell membrane</location>
        <topology evidence="1">Multi-pass membrane protein</topology>
    </subcellularLocation>
</comment>
<evidence type="ECO:0000256" key="4">
    <source>
        <dbReference type="ARBA" id="ARBA00022692"/>
    </source>
</evidence>
<dbReference type="InterPro" id="IPR007341">
    <property type="entry name" value="Transgly_assoc"/>
</dbReference>
<organism evidence="8 9">
    <name type="scientific">Nonomuraea mangrovi</name>
    <dbReference type="NCBI Taxonomy" id="2316207"/>
    <lineage>
        <taxon>Bacteria</taxon>
        <taxon>Bacillati</taxon>
        <taxon>Actinomycetota</taxon>
        <taxon>Actinomycetes</taxon>
        <taxon>Streptosporangiales</taxon>
        <taxon>Streptosporangiaceae</taxon>
        <taxon>Nonomuraea</taxon>
    </lineage>
</organism>
<name>A0ABW4SMH5_9ACTN</name>
<evidence type="ECO:0000256" key="1">
    <source>
        <dbReference type="ARBA" id="ARBA00004651"/>
    </source>
</evidence>
<evidence type="ECO:0000256" key="6">
    <source>
        <dbReference type="ARBA" id="ARBA00023136"/>
    </source>
</evidence>
<keyword evidence="9" id="KW-1185">Reference proteome</keyword>
<evidence type="ECO:0000256" key="3">
    <source>
        <dbReference type="ARBA" id="ARBA00022475"/>
    </source>
</evidence>
<evidence type="ECO:0000313" key="8">
    <source>
        <dbReference type="EMBL" id="MFD1930673.1"/>
    </source>
</evidence>
<comment type="similarity">
    <text evidence="2">Belongs to the UPF0410 family.</text>
</comment>
<evidence type="ECO:0000256" key="5">
    <source>
        <dbReference type="ARBA" id="ARBA00022989"/>
    </source>
</evidence>
<dbReference type="RefSeq" id="WP_379569303.1">
    <property type="nucleotide sequence ID" value="NZ_JBHUFV010000005.1"/>
</dbReference>
<keyword evidence="6 7" id="KW-0472">Membrane</keyword>
<gene>
    <name evidence="8" type="ORF">ACFSKW_04185</name>
</gene>
<evidence type="ECO:0000256" key="2">
    <source>
        <dbReference type="ARBA" id="ARBA00011006"/>
    </source>
</evidence>
<keyword evidence="4 7" id="KW-0812">Transmembrane</keyword>
<feature type="transmembrane region" description="Helical" evidence="7">
    <location>
        <begin position="6"/>
        <end position="23"/>
    </location>
</feature>
<keyword evidence="5 7" id="KW-1133">Transmembrane helix</keyword>